<dbReference type="Pfam" id="PF00887">
    <property type="entry name" value="ACBP"/>
    <property type="match status" value="1"/>
</dbReference>
<feature type="domain" description="ACB" evidence="3">
    <location>
        <begin position="6"/>
        <end position="94"/>
    </location>
</feature>
<dbReference type="PANTHER" id="PTHR23310:SF62">
    <property type="entry name" value="ACYL-COA BINDING PROTEIN 1, ISOFORM A"/>
    <property type="match status" value="1"/>
</dbReference>
<dbReference type="GO" id="GO:0006631">
    <property type="term" value="P:fatty acid metabolic process"/>
    <property type="evidence" value="ECO:0007669"/>
    <property type="project" value="TreeGrafter"/>
</dbReference>
<organism evidence="4">
    <name type="scientific">Mytilinidion resinicola</name>
    <dbReference type="NCBI Taxonomy" id="574789"/>
    <lineage>
        <taxon>Eukaryota</taxon>
        <taxon>Fungi</taxon>
        <taxon>Dikarya</taxon>
        <taxon>Ascomycota</taxon>
        <taxon>Pezizomycotina</taxon>
        <taxon>Dothideomycetes</taxon>
        <taxon>Pleosporomycetidae</taxon>
        <taxon>Mytilinidiales</taxon>
        <taxon>Mytilinidiaceae</taxon>
        <taxon>Mytilinidion</taxon>
    </lineage>
</organism>
<dbReference type="EMBL" id="MU003731">
    <property type="protein sequence ID" value="KAF2801368.1"/>
    <property type="molecule type" value="Genomic_DNA"/>
</dbReference>
<dbReference type="GO" id="GO:0000062">
    <property type="term" value="F:fatty-acyl-CoA binding"/>
    <property type="evidence" value="ECO:0007669"/>
    <property type="project" value="InterPro"/>
</dbReference>
<name>A0A6A6XYL3_9PEZI</name>
<evidence type="ECO:0000313" key="5">
    <source>
        <dbReference type="Proteomes" id="UP000504636"/>
    </source>
</evidence>
<dbReference type="AlphaFoldDB" id="A0A6A6XYL3"/>
<dbReference type="InterPro" id="IPR000582">
    <property type="entry name" value="Acyl-CoA-binding_protein"/>
</dbReference>
<dbReference type="GeneID" id="54462450"/>
<gene>
    <name evidence="4 6" type="ORF">BDZ99DRAFT_469695</name>
</gene>
<evidence type="ECO:0000259" key="3">
    <source>
        <dbReference type="PROSITE" id="PS51228"/>
    </source>
</evidence>
<reference evidence="6" key="2">
    <citation type="submission" date="2020-04" db="EMBL/GenBank/DDBJ databases">
        <authorList>
            <consortium name="NCBI Genome Project"/>
        </authorList>
    </citation>
    <scope>NUCLEOTIDE SEQUENCE</scope>
    <source>
        <strain evidence="6">CBS 304.34</strain>
    </source>
</reference>
<accession>A0A6A6XYL3</accession>
<proteinExistence type="inferred from homology"/>
<dbReference type="Gene3D" id="1.20.80.10">
    <property type="match status" value="1"/>
</dbReference>
<sequence>MAPRTTSPAFEKAYKKATYLQNASNDDMLDLYAYAVIAKAEKDLATTPKPGMFDLAGKAKRSKWEKYVNEGVTPADAEKAYVAKVDELVSKHGLKDTVPAELK</sequence>
<evidence type="ECO:0000256" key="2">
    <source>
        <dbReference type="ARBA" id="ARBA00023121"/>
    </source>
</evidence>
<dbReference type="PANTHER" id="PTHR23310">
    <property type="entry name" value="ACYL-COA-BINDING PROTEIN, ACBP"/>
    <property type="match status" value="1"/>
</dbReference>
<comment type="similarity">
    <text evidence="1">Belongs to the ACBP family.</text>
</comment>
<reference evidence="6" key="3">
    <citation type="submission" date="2025-04" db="UniProtKB">
        <authorList>
            <consortium name="RefSeq"/>
        </authorList>
    </citation>
    <scope>IDENTIFICATION</scope>
    <source>
        <strain evidence="6">CBS 304.34</strain>
    </source>
</reference>
<protein>
    <recommendedName>
        <fullName evidence="3">ACB domain-containing protein</fullName>
    </recommendedName>
</protein>
<dbReference type="Proteomes" id="UP000504636">
    <property type="component" value="Unplaced"/>
</dbReference>
<keyword evidence="2" id="KW-0446">Lipid-binding</keyword>
<dbReference type="PROSITE" id="PS51228">
    <property type="entry name" value="ACB_2"/>
    <property type="match status" value="1"/>
</dbReference>
<dbReference type="OrthoDB" id="346910at2759"/>
<dbReference type="InterPro" id="IPR035984">
    <property type="entry name" value="Acyl-CoA-binding_sf"/>
</dbReference>
<evidence type="ECO:0000313" key="6">
    <source>
        <dbReference type="RefSeq" id="XP_033568332.1"/>
    </source>
</evidence>
<dbReference type="InterPro" id="IPR014352">
    <property type="entry name" value="FERM/acyl-CoA-bd_prot_sf"/>
</dbReference>
<evidence type="ECO:0000256" key="1">
    <source>
        <dbReference type="ARBA" id="ARBA00005567"/>
    </source>
</evidence>
<keyword evidence="5" id="KW-1185">Reference proteome</keyword>
<dbReference type="RefSeq" id="XP_033568332.1">
    <property type="nucleotide sequence ID" value="XM_033721557.1"/>
</dbReference>
<evidence type="ECO:0000313" key="4">
    <source>
        <dbReference type="EMBL" id="KAF2801368.1"/>
    </source>
</evidence>
<reference evidence="4 6" key="1">
    <citation type="journal article" date="2020" name="Stud. Mycol.">
        <title>101 Dothideomycetes genomes: a test case for predicting lifestyles and emergence of pathogens.</title>
        <authorList>
            <person name="Haridas S."/>
            <person name="Albert R."/>
            <person name="Binder M."/>
            <person name="Bloem J."/>
            <person name="Labutti K."/>
            <person name="Salamov A."/>
            <person name="Andreopoulos B."/>
            <person name="Baker S."/>
            <person name="Barry K."/>
            <person name="Bills G."/>
            <person name="Bluhm B."/>
            <person name="Cannon C."/>
            <person name="Castanera R."/>
            <person name="Culley D."/>
            <person name="Daum C."/>
            <person name="Ezra D."/>
            <person name="Gonzalez J."/>
            <person name="Henrissat B."/>
            <person name="Kuo A."/>
            <person name="Liang C."/>
            <person name="Lipzen A."/>
            <person name="Lutzoni F."/>
            <person name="Magnuson J."/>
            <person name="Mondo S."/>
            <person name="Nolan M."/>
            <person name="Ohm R."/>
            <person name="Pangilinan J."/>
            <person name="Park H.-J."/>
            <person name="Ramirez L."/>
            <person name="Alfaro M."/>
            <person name="Sun H."/>
            <person name="Tritt A."/>
            <person name="Yoshinaga Y."/>
            <person name="Zwiers L.-H."/>
            <person name="Turgeon B."/>
            <person name="Goodwin S."/>
            <person name="Spatafora J."/>
            <person name="Crous P."/>
            <person name="Grigoriev I."/>
        </authorList>
    </citation>
    <scope>NUCLEOTIDE SEQUENCE</scope>
    <source>
        <strain evidence="4 6">CBS 304.34</strain>
    </source>
</reference>
<dbReference type="SUPFAM" id="SSF47027">
    <property type="entry name" value="Acyl-CoA binding protein"/>
    <property type="match status" value="1"/>
</dbReference>